<organism evidence="6 7">
    <name type="scientific">Lachancea lanzarotensis</name>
    <dbReference type="NCBI Taxonomy" id="1245769"/>
    <lineage>
        <taxon>Eukaryota</taxon>
        <taxon>Fungi</taxon>
        <taxon>Dikarya</taxon>
        <taxon>Ascomycota</taxon>
        <taxon>Saccharomycotina</taxon>
        <taxon>Saccharomycetes</taxon>
        <taxon>Saccharomycetales</taxon>
        <taxon>Saccharomycetaceae</taxon>
        <taxon>Lachancea</taxon>
    </lineage>
</organism>
<dbReference type="RefSeq" id="XP_022626368.1">
    <property type="nucleotide sequence ID" value="XM_022774252.2"/>
</dbReference>
<dbReference type="GeneID" id="34683496"/>
<dbReference type="PANTHER" id="PTHR22809:SF11">
    <property type="entry name" value="TRNA N(3)-METHYLCYTIDINE METHYLTRANSFERASE METTL2"/>
    <property type="match status" value="1"/>
</dbReference>
<gene>
    <name evidence="6" type="ORF">LALA0_S01e03554g</name>
</gene>
<feature type="compositionally biased region" description="Polar residues" evidence="4">
    <location>
        <begin position="247"/>
        <end position="256"/>
    </location>
</feature>
<feature type="compositionally biased region" description="Basic and acidic residues" evidence="4">
    <location>
        <begin position="33"/>
        <end position="60"/>
    </location>
</feature>
<dbReference type="GO" id="GO:0032432">
    <property type="term" value="C:actin filament bundle"/>
    <property type="evidence" value="ECO:0007669"/>
    <property type="project" value="EnsemblFungi"/>
</dbReference>
<dbReference type="InterPro" id="IPR026113">
    <property type="entry name" value="METTL2/6/8-like"/>
</dbReference>
<dbReference type="Proteomes" id="UP000054304">
    <property type="component" value="Unassembled WGS sequence"/>
</dbReference>
<feature type="compositionally biased region" description="Polar residues" evidence="4">
    <location>
        <begin position="12"/>
        <end position="25"/>
    </location>
</feature>
<dbReference type="InterPro" id="IPR013217">
    <property type="entry name" value="Methyltransf_12"/>
</dbReference>
<dbReference type="EMBL" id="LN736360">
    <property type="protein sequence ID" value="CEP60123.1"/>
    <property type="molecule type" value="Genomic_DNA"/>
</dbReference>
<evidence type="ECO:0000256" key="2">
    <source>
        <dbReference type="ARBA" id="ARBA00022603"/>
    </source>
</evidence>
<feature type="compositionally biased region" description="Low complexity" evidence="4">
    <location>
        <begin position="227"/>
        <end position="237"/>
    </location>
</feature>
<dbReference type="InterPro" id="IPR029063">
    <property type="entry name" value="SAM-dependent_MTases_sf"/>
</dbReference>
<feature type="compositionally biased region" description="Basic and acidic residues" evidence="4">
    <location>
        <begin position="1"/>
        <end position="11"/>
    </location>
</feature>
<dbReference type="OrthoDB" id="417697at2759"/>
<dbReference type="FunFam" id="3.40.50.150:FF:000221">
    <property type="entry name" value="Methyltransferase-like protein"/>
    <property type="match status" value="1"/>
</dbReference>
<dbReference type="CDD" id="cd02440">
    <property type="entry name" value="AdoMet_MTases"/>
    <property type="match status" value="1"/>
</dbReference>
<dbReference type="STRING" id="1245769.A0A0C7MK33"/>
<name>A0A0C7MK33_9SACH</name>
<keyword evidence="3" id="KW-0808">Transferase</keyword>
<dbReference type="SUPFAM" id="SSF53335">
    <property type="entry name" value="S-adenosyl-L-methionine-dependent methyltransferases"/>
    <property type="match status" value="1"/>
</dbReference>
<accession>A0A0C7MK33</accession>
<feature type="region of interest" description="Disordered" evidence="4">
    <location>
        <begin position="274"/>
        <end position="297"/>
    </location>
</feature>
<dbReference type="GO" id="GO:0005884">
    <property type="term" value="C:actin filament"/>
    <property type="evidence" value="ECO:0007669"/>
    <property type="project" value="EnsemblFungi"/>
</dbReference>
<dbReference type="AlphaFoldDB" id="A0A0C7MK33"/>
<dbReference type="GO" id="GO:0051015">
    <property type="term" value="F:actin filament binding"/>
    <property type="evidence" value="ECO:0007669"/>
    <property type="project" value="EnsemblFungi"/>
</dbReference>
<feature type="compositionally biased region" description="Acidic residues" evidence="4">
    <location>
        <begin position="180"/>
        <end position="192"/>
    </location>
</feature>
<dbReference type="PANTHER" id="PTHR22809">
    <property type="entry name" value="METHYLTRANSFERASE-RELATED"/>
    <property type="match status" value="1"/>
</dbReference>
<feature type="compositionally biased region" description="Polar residues" evidence="4">
    <location>
        <begin position="100"/>
        <end position="109"/>
    </location>
</feature>
<dbReference type="Gene3D" id="3.40.50.150">
    <property type="entry name" value="Vaccinia Virus protein VP39"/>
    <property type="match status" value="1"/>
</dbReference>
<feature type="compositionally biased region" description="Basic and acidic residues" evidence="4">
    <location>
        <begin position="78"/>
        <end position="98"/>
    </location>
</feature>
<dbReference type="GO" id="GO:0030488">
    <property type="term" value="P:tRNA methylation"/>
    <property type="evidence" value="ECO:0007669"/>
    <property type="project" value="EnsemblFungi"/>
</dbReference>
<reference evidence="6 7" key="1">
    <citation type="submission" date="2014-12" db="EMBL/GenBank/DDBJ databases">
        <authorList>
            <person name="Neuveglise Cecile"/>
        </authorList>
    </citation>
    <scope>NUCLEOTIDE SEQUENCE [LARGE SCALE GENOMIC DNA]</scope>
    <source>
        <strain evidence="6 7">CBS 12615</strain>
    </source>
</reference>
<feature type="compositionally biased region" description="Basic residues" evidence="4">
    <location>
        <begin position="213"/>
        <end position="226"/>
    </location>
</feature>
<feature type="compositionally biased region" description="Basic and acidic residues" evidence="4">
    <location>
        <begin position="275"/>
        <end position="297"/>
    </location>
</feature>
<keyword evidence="2" id="KW-0489">Methyltransferase</keyword>
<keyword evidence="7" id="KW-1185">Reference proteome</keyword>
<dbReference type="GO" id="GO:0052735">
    <property type="term" value="F:tRNA (cytidine-3-)-methyltransferase activity"/>
    <property type="evidence" value="ECO:0007669"/>
    <property type="project" value="EnsemblFungi"/>
</dbReference>
<comment type="similarity">
    <text evidence="1">Belongs to the methyltransferase superfamily. METL family.</text>
</comment>
<evidence type="ECO:0000259" key="5">
    <source>
        <dbReference type="Pfam" id="PF08242"/>
    </source>
</evidence>
<proteinExistence type="inferred from homology"/>
<protein>
    <submittedName>
        <fullName evidence="6">LALA0S01e03554g1_1</fullName>
    </submittedName>
</protein>
<feature type="region of interest" description="Disordered" evidence="4">
    <location>
        <begin position="1"/>
        <end position="256"/>
    </location>
</feature>
<evidence type="ECO:0000313" key="6">
    <source>
        <dbReference type="EMBL" id="CEP60123.1"/>
    </source>
</evidence>
<evidence type="ECO:0000256" key="4">
    <source>
        <dbReference type="SAM" id="MobiDB-lite"/>
    </source>
</evidence>
<evidence type="ECO:0000256" key="1">
    <source>
        <dbReference type="ARBA" id="ARBA00009725"/>
    </source>
</evidence>
<dbReference type="HOGENOM" id="CLU_029724_1_2_1"/>
<dbReference type="Pfam" id="PF08242">
    <property type="entry name" value="Methyltransf_12"/>
    <property type="match status" value="1"/>
</dbReference>
<feature type="domain" description="Methyltransferase type 12" evidence="5">
    <location>
        <begin position="399"/>
        <end position="502"/>
    </location>
</feature>
<evidence type="ECO:0000256" key="3">
    <source>
        <dbReference type="ARBA" id="ARBA00022679"/>
    </source>
</evidence>
<dbReference type="GO" id="GO:0030674">
    <property type="term" value="F:protein-macromolecule adaptor activity"/>
    <property type="evidence" value="ECO:0007669"/>
    <property type="project" value="EnsemblFungi"/>
</dbReference>
<evidence type="ECO:0000313" key="7">
    <source>
        <dbReference type="Proteomes" id="UP000054304"/>
    </source>
</evidence>
<sequence length="587" mass="66519">MGVADLIKKFETFSSQKPSSEQSEAGKNVEAQRSSKNEADIKTDEVERTMTTSIEEKKSDVSNNESTDKLQSALAKENSTREDNSIESHEGSAVKENDLNEQNKPQQSDQETKIKPVEIESVSGPKGESSDNSESLALEKPSEDEAESSESGSRKFEPEIMAGSEVKDQSEDLTPSNKPEEEEEQEEQETADDSQSSPEPAAEESREESASSKKNKKKKNRKKNKKAAAAAEANSASMNPELVAQEASDSLGLSKSPTDKQIEILSAEVQDEAVESAKHEVEGSRETTPDTRIGRDDPFQFGRRQLIEESDVWNHNAWDNVDWGEEQVLQAEEKIAEQHKSPVSDYDKNLYNSNPARYWDIFYKNNKENFFKDRKWLQIEFPSLYEATKADAGPKTIFEIGCGAGNTMFPILSENENEHLRIIGADFAPKAVDLVKTSKHFDARYAHAAVWDLANPEHELPDGVEPHSVDIAVMVFVFSALSPEQWSDAMENLHMILKPGGQILFRDYGRYDLAQVRFKKNRLLDDNFYIRGDGTRVYFFTEDELRDIFTQRFIEKQIGTDRRLLVNRKRQIKMYRVWLQAMFEVPS</sequence>